<comment type="caution">
    <text evidence="1">The sequence shown here is derived from an EMBL/GenBank/DDBJ whole genome shotgun (WGS) entry which is preliminary data.</text>
</comment>
<name>A0ABQ8WE63_PENCH</name>
<gene>
    <name evidence="1" type="ORF">N7505_007724</name>
</gene>
<accession>A0ABQ8WE63</accession>
<organism evidence="1 2">
    <name type="scientific">Penicillium chrysogenum</name>
    <name type="common">Penicillium notatum</name>
    <dbReference type="NCBI Taxonomy" id="5076"/>
    <lineage>
        <taxon>Eukaryota</taxon>
        <taxon>Fungi</taxon>
        <taxon>Dikarya</taxon>
        <taxon>Ascomycota</taxon>
        <taxon>Pezizomycotina</taxon>
        <taxon>Eurotiomycetes</taxon>
        <taxon>Eurotiomycetidae</taxon>
        <taxon>Eurotiales</taxon>
        <taxon>Aspergillaceae</taxon>
        <taxon>Penicillium</taxon>
        <taxon>Penicillium chrysogenum species complex</taxon>
    </lineage>
</organism>
<proteinExistence type="predicted"/>
<reference evidence="1 2" key="1">
    <citation type="journal article" date="2023" name="IMA Fungus">
        <title>Comparative genomic study of the Penicillium genus elucidates a diverse pangenome and 15 lateral gene transfer events.</title>
        <authorList>
            <person name="Petersen C."/>
            <person name="Sorensen T."/>
            <person name="Nielsen M.R."/>
            <person name="Sondergaard T.E."/>
            <person name="Sorensen J.L."/>
            <person name="Fitzpatrick D.A."/>
            <person name="Frisvad J.C."/>
            <person name="Nielsen K.L."/>
        </authorList>
    </citation>
    <scope>NUCLEOTIDE SEQUENCE [LARGE SCALE GENOMIC DNA]</scope>
    <source>
        <strain evidence="1 2">IBT 3361</strain>
    </source>
</reference>
<keyword evidence="2" id="KW-1185">Reference proteome</keyword>
<dbReference type="Proteomes" id="UP001220256">
    <property type="component" value="Unassembled WGS sequence"/>
</dbReference>
<protein>
    <submittedName>
        <fullName evidence="1">Uncharacterized protein</fullName>
    </submittedName>
</protein>
<sequence>MSSQLHKFAAGDSKTLTVIVTSFTPRKASHKIFDDSQPTFPIPCNILHNFIGDLYFFCSPADQKLHDRDSTPLIGGGFLDNTISDLHFIPFSILEQFHDGRLVAGRSFFQDIIGVLDS</sequence>
<evidence type="ECO:0000313" key="2">
    <source>
        <dbReference type="Proteomes" id="UP001220256"/>
    </source>
</evidence>
<evidence type="ECO:0000313" key="1">
    <source>
        <dbReference type="EMBL" id="KAJ5264931.1"/>
    </source>
</evidence>
<dbReference type="EMBL" id="JAPVEB010000004">
    <property type="protein sequence ID" value="KAJ5264931.1"/>
    <property type="molecule type" value="Genomic_DNA"/>
</dbReference>